<dbReference type="EMBL" id="FMTT01000051">
    <property type="protein sequence ID" value="SCW80211.1"/>
    <property type="molecule type" value="Genomic_DNA"/>
</dbReference>
<evidence type="ECO:0000313" key="2">
    <source>
        <dbReference type="Proteomes" id="UP000198601"/>
    </source>
</evidence>
<evidence type="ECO:0008006" key="3">
    <source>
        <dbReference type="Google" id="ProtNLM"/>
    </source>
</evidence>
<name>A0A1G4TFP6_9BACL</name>
<organism evidence="1 2">
    <name type="scientific">Paenibacillus tianmuensis</name>
    <dbReference type="NCBI Taxonomy" id="624147"/>
    <lineage>
        <taxon>Bacteria</taxon>
        <taxon>Bacillati</taxon>
        <taxon>Bacillota</taxon>
        <taxon>Bacilli</taxon>
        <taxon>Bacillales</taxon>
        <taxon>Paenibacillaceae</taxon>
        <taxon>Paenibacillus</taxon>
    </lineage>
</organism>
<accession>A0A1G4TFP6</accession>
<dbReference type="AlphaFoldDB" id="A0A1G4TFP6"/>
<dbReference type="Proteomes" id="UP000198601">
    <property type="component" value="Unassembled WGS sequence"/>
</dbReference>
<protein>
    <recommendedName>
        <fullName evidence="3">Transposase</fullName>
    </recommendedName>
</protein>
<dbReference type="STRING" id="624147.SAMN04487970_10518"/>
<sequence length="101" mass="11957">MNTLFSYKYRSRQCYLCKNCGMTFNDATATPIAGTRYPDKWKKYFEYMVQGLTLPKIAKKLDIHISTAFYWRHKILNAIRSLDVRKLQGIVESDETFFLSR</sequence>
<proteinExistence type="predicted"/>
<reference evidence="2" key="1">
    <citation type="submission" date="2016-10" db="EMBL/GenBank/DDBJ databases">
        <authorList>
            <person name="Varghese N."/>
            <person name="Submissions S."/>
        </authorList>
    </citation>
    <scope>NUCLEOTIDE SEQUENCE [LARGE SCALE GENOMIC DNA]</scope>
    <source>
        <strain evidence="2">CGMCC 1.8946</strain>
    </source>
</reference>
<evidence type="ECO:0000313" key="1">
    <source>
        <dbReference type="EMBL" id="SCW80211.1"/>
    </source>
</evidence>
<gene>
    <name evidence="1" type="ORF">SAMN04487970_10518</name>
</gene>
<keyword evidence="2" id="KW-1185">Reference proteome</keyword>